<organism evidence="1 2">
    <name type="scientific">Pseudomonas fluorescens</name>
    <dbReference type="NCBI Taxonomy" id="294"/>
    <lineage>
        <taxon>Bacteria</taxon>
        <taxon>Pseudomonadati</taxon>
        <taxon>Pseudomonadota</taxon>
        <taxon>Gammaproteobacteria</taxon>
        <taxon>Pseudomonadales</taxon>
        <taxon>Pseudomonadaceae</taxon>
        <taxon>Pseudomonas</taxon>
    </lineage>
</organism>
<proteinExistence type="predicted"/>
<protein>
    <submittedName>
        <fullName evidence="1">Uncharacterized protein</fullName>
    </submittedName>
</protein>
<evidence type="ECO:0000313" key="2">
    <source>
        <dbReference type="Proteomes" id="UP000325607"/>
    </source>
</evidence>
<dbReference type="RefSeq" id="WP_150581780.1">
    <property type="nucleotide sequence ID" value="NZ_CABVGX010000031.1"/>
</dbReference>
<dbReference type="EMBL" id="CABVGX010000031">
    <property type="protein sequence ID" value="VVN08827.1"/>
    <property type="molecule type" value="Genomic_DNA"/>
</dbReference>
<gene>
    <name evidence="1" type="ORF">PS645_03680</name>
</gene>
<dbReference type="OrthoDB" id="7888920at2"/>
<accession>A0A5E6UTN7</accession>
<dbReference type="AlphaFoldDB" id="A0A5E6UTN7"/>
<reference evidence="1 2" key="1">
    <citation type="submission" date="2019-09" db="EMBL/GenBank/DDBJ databases">
        <authorList>
            <person name="Chandra G."/>
            <person name="Truman W A."/>
        </authorList>
    </citation>
    <scope>NUCLEOTIDE SEQUENCE [LARGE SCALE GENOMIC DNA]</scope>
    <source>
        <strain evidence="1">PS645</strain>
    </source>
</reference>
<sequence length="986" mass="109650">MNNFAHDGIKPTTLDTLQADLETLAHANKLEKEFITQALTNAFTVLPDPNIEFRLCELVIPAPYESSLLLAQRAGQSKLKGILSSAQFQELEALSSLPDTATYVCDDKKNLRVLVNDEYMHIDDLFKENDLLSRELDELGIYAGRAGGFIYSTDEMNAEQWFRFYGHPMPSTARQLANLIDFLTRKRPRLPGNGNYYDLLQGPGVSHTALSREQRKKIVALTAHYGMTKAGQLLSQLVKTDVYTIASFSVEPDQYFIELWQNLVPVNLAQDCIDALDWYGSENDDTPHPKDLQQLLMAAIVLNIDSDIGELETAGRVQGYELYQSANVALHPYQVLRNLEQHLIAGNLIEASAAAVAAYILVADQAPEFVVRDIPENMTIDSPAWVAHGMSVSKIESMVPGSCRRMTYAQVQAYADLGPLDDHLEQQFAMAVISPLLNWGSVNGLIACNVNGEYSADDLNTAQTCYAQYTHALEQCSNAFSTPLPTRNEMALKELQRAMPDGAYLTNKYYIHKDLPKSRKISIHELFMSGDLLMEGWTGLRLSSSIGSTFEPFEIKQVEPYIQRLQNIHVLYNQTFDSYFKQLQLATATALKLALTKMPEKDRIRLEYGALSLFTVRRPVPTGVTQETQRLRDKYRGRYGVVICSSLGAKRYYYELFTLRAECISRPDLVDVFAVTATEYLTPTQAVDKDAKQWKAREMEWPLDVNAYLNGTKPVKNINSLVVVEKLYESNEKLIAPRSRSHLDSFFSKRSADTVARIIEFFPPARRNELYDQGYGVAPLEAARKNSEERVDLMLNLIIPFKSCIEDLTSGDPEREQAGVFGCALDGLAIMGAVAGVAPKFASIVMKTGSVLSRSIALIRLSASFALSLINPLDGYPSLFKKGASITKQGALLISGRGAMASSRATRKIRSIGGMHDALNAARCFGNADLKLARLSTVAELSQATDVLLIKRGVDWYQLDLETHQARGAKITNYRDLSAMGASAFA</sequence>
<evidence type="ECO:0000313" key="1">
    <source>
        <dbReference type="EMBL" id="VVN08827.1"/>
    </source>
</evidence>
<name>A0A5E6UTN7_PSEFL</name>
<dbReference type="Proteomes" id="UP000325607">
    <property type="component" value="Unassembled WGS sequence"/>
</dbReference>